<gene>
    <name evidence="1" type="ORF">QJS10_CPB12g00937</name>
</gene>
<name>A0AAV9DKI7_ACOCL</name>
<comment type="caution">
    <text evidence="1">The sequence shown here is derived from an EMBL/GenBank/DDBJ whole genome shotgun (WGS) entry which is preliminary data.</text>
</comment>
<sequence length="80" mass="8651">MGGISSYLATPVSSDIAAIVVSPRSSKTSPFAGGSWKKHIENFCLRYAHISNTVAGLYRPQQHVPHKAAEAPPYHRPPPL</sequence>
<reference evidence="1" key="1">
    <citation type="journal article" date="2023" name="Nat. Commun.">
        <title>Diploid and tetraploid genomes of Acorus and the evolution of monocots.</title>
        <authorList>
            <person name="Ma L."/>
            <person name="Liu K.W."/>
            <person name="Li Z."/>
            <person name="Hsiao Y.Y."/>
            <person name="Qi Y."/>
            <person name="Fu T."/>
            <person name="Tang G.D."/>
            <person name="Zhang D."/>
            <person name="Sun W.H."/>
            <person name="Liu D.K."/>
            <person name="Li Y."/>
            <person name="Chen G.Z."/>
            <person name="Liu X.D."/>
            <person name="Liao X.Y."/>
            <person name="Jiang Y.T."/>
            <person name="Yu X."/>
            <person name="Hao Y."/>
            <person name="Huang J."/>
            <person name="Zhao X.W."/>
            <person name="Ke S."/>
            <person name="Chen Y.Y."/>
            <person name="Wu W.L."/>
            <person name="Hsu J.L."/>
            <person name="Lin Y.F."/>
            <person name="Huang M.D."/>
            <person name="Li C.Y."/>
            <person name="Huang L."/>
            <person name="Wang Z.W."/>
            <person name="Zhao X."/>
            <person name="Zhong W.Y."/>
            <person name="Peng D.H."/>
            <person name="Ahmad S."/>
            <person name="Lan S."/>
            <person name="Zhang J.S."/>
            <person name="Tsai W.C."/>
            <person name="Van de Peer Y."/>
            <person name="Liu Z.J."/>
        </authorList>
    </citation>
    <scope>NUCLEOTIDE SEQUENCE</scope>
    <source>
        <strain evidence="1">CP</strain>
    </source>
</reference>
<dbReference type="EMBL" id="JAUJYO010000012">
    <property type="protein sequence ID" value="KAK1302181.1"/>
    <property type="molecule type" value="Genomic_DNA"/>
</dbReference>
<protein>
    <submittedName>
        <fullName evidence="1">Uncharacterized protein</fullName>
    </submittedName>
</protein>
<reference evidence="1" key="2">
    <citation type="submission" date="2023-06" db="EMBL/GenBank/DDBJ databases">
        <authorList>
            <person name="Ma L."/>
            <person name="Liu K.-W."/>
            <person name="Li Z."/>
            <person name="Hsiao Y.-Y."/>
            <person name="Qi Y."/>
            <person name="Fu T."/>
            <person name="Tang G."/>
            <person name="Zhang D."/>
            <person name="Sun W.-H."/>
            <person name="Liu D.-K."/>
            <person name="Li Y."/>
            <person name="Chen G.-Z."/>
            <person name="Liu X.-D."/>
            <person name="Liao X.-Y."/>
            <person name="Jiang Y.-T."/>
            <person name="Yu X."/>
            <person name="Hao Y."/>
            <person name="Huang J."/>
            <person name="Zhao X.-W."/>
            <person name="Ke S."/>
            <person name="Chen Y.-Y."/>
            <person name="Wu W.-L."/>
            <person name="Hsu J.-L."/>
            <person name="Lin Y.-F."/>
            <person name="Huang M.-D."/>
            <person name="Li C.-Y."/>
            <person name="Huang L."/>
            <person name="Wang Z.-W."/>
            <person name="Zhao X."/>
            <person name="Zhong W.-Y."/>
            <person name="Peng D.-H."/>
            <person name="Ahmad S."/>
            <person name="Lan S."/>
            <person name="Zhang J.-S."/>
            <person name="Tsai W.-C."/>
            <person name="Van De Peer Y."/>
            <person name="Liu Z.-J."/>
        </authorList>
    </citation>
    <scope>NUCLEOTIDE SEQUENCE</scope>
    <source>
        <strain evidence="1">CP</strain>
        <tissue evidence="1">Leaves</tissue>
    </source>
</reference>
<accession>A0AAV9DKI7</accession>
<evidence type="ECO:0000313" key="1">
    <source>
        <dbReference type="EMBL" id="KAK1302181.1"/>
    </source>
</evidence>
<proteinExistence type="predicted"/>
<dbReference type="AlphaFoldDB" id="A0AAV9DKI7"/>
<keyword evidence="2" id="KW-1185">Reference proteome</keyword>
<evidence type="ECO:0000313" key="2">
    <source>
        <dbReference type="Proteomes" id="UP001180020"/>
    </source>
</evidence>
<dbReference type="Proteomes" id="UP001180020">
    <property type="component" value="Unassembled WGS sequence"/>
</dbReference>
<organism evidence="1 2">
    <name type="scientific">Acorus calamus</name>
    <name type="common">Sweet flag</name>
    <dbReference type="NCBI Taxonomy" id="4465"/>
    <lineage>
        <taxon>Eukaryota</taxon>
        <taxon>Viridiplantae</taxon>
        <taxon>Streptophyta</taxon>
        <taxon>Embryophyta</taxon>
        <taxon>Tracheophyta</taxon>
        <taxon>Spermatophyta</taxon>
        <taxon>Magnoliopsida</taxon>
        <taxon>Liliopsida</taxon>
        <taxon>Acoraceae</taxon>
        <taxon>Acorus</taxon>
    </lineage>
</organism>